<dbReference type="PANTHER" id="PTHR11771">
    <property type="entry name" value="LIPOXYGENASE"/>
    <property type="match status" value="1"/>
</dbReference>
<evidence type="ECO:0000313" key="5">
    <source>
        <dbReference type="EMBL" id="DBA01533.1"/>
    </source>
</evidence>
<proteinExistence type="predicted"/>
<sequence>MLDHRVSSGVEHGTPCFYQLRFPKLEVERWHSHFFSSRPPFLRQSAMFRAWKFVSVLLLAAVSSNSNAVHGLLSSPNGLTPAEQAARASAIAATASKISNEAREVTVRGVSYPFCWGPVARPGSLTESIVGVEAAEIDSHKDPNAEKYAAIAAATIFATEQDYLGYYDKIAQYLPRPMSTDISDETFGELRTTGFSFKIELVRKREAYGDILGHVDCKQVAQVCGPETSVSSLRALKSLYVVDFSDISQWTDPANPQKYVPNIIGFFCYNRVRNRLLPFAIHLVDQKLTYTQSDSPSEWKLAKVALNAAEVNWQNMQHFVETHLMTAPVRVELMRHTAETHPVNALVQHHCRGDIALETISTVSLFAEGTVVDKTFAMGTTGAYRYFHHQLSNKLSIYNNFIADAQARGIDSLPVSKYFKYGELHWKTFKRFIDSYLRAYYKCDADVQRDHEVQNWAKTCSTSPQFYDFPSSINSINQLSNIVLHLVFSGTVRHHSMNGLVTWESASIPYSMPSLWKPWPTRKLKPGESLNIIDYHVPVSIIPSAISTVVVFRREVKSPASTIPQSYRVAPFCSEAVLKVAIAEFEKSMAHIEEQIQREEQYEKWPYTILVPSKLPYTSNAHGLTTPNGLTATELDARASGIADIASKIKNEARYGVVGGTPYPFCWGPVARPGSMAETIVQIEANEINARKDPNAMTYVGIAATTKYETEGDYVGYYDKIASLVPRPMTTDISDETFGELRMTGFAFKIARVRDAEKYSDILEDVESEQITSICGDGITSETLVSKEVLYAVDCSDIAQWTDTTNPKKYVPNIMGFFCRKDSANQLLPLAIHLVDQELTYTPFDSPSEWKLAKMALNAAEVNWQNMQHFVETHLMTAPVRVELMRTTATSHPVNALLQHHLRGDIALETISTVSLFASGTVVDRTFAMGASGAYRYFNHQLTNKLSVHKDFLADAHERGIDTLPMPKYFKYGLLHWNALKRFISKYLSVYYADDSAVLSDNEIQNWAKACSTNPQFSDFPSSIESIEQLTNLVLHLVFSATVRHHSMNGMVTWDTVSIPYSMPSLWKAWPTSKLSEGESLNVLDYHVPVDIIPSAIGAVLVFRREAKTPTVPFSQAYAVDPFASDAGLHDAITEYQNALARIEDHVNTDEQGQKWPYRILQPSRLPFTTWI</sequence>
<evidence type="ECO:0000256" key="2">
    <source>
        <dbReference type="ARBA" id="ARBA00022964"/>
    </source>
</evidence>
<dbReference type="Gene3D" id="1.20.245.10">
    <property type="entry name" value="Lipoxygenase-1, Domain 5"/>
    <property type="match status" value="2"/>
</dbReference>
<feature type="domain" description="Lipoxygenase" evidence="4">
    <location>
        <begin position="817"/>
        <end position="1172"/>
    </location>
</feature>
<dbReference type="InterPro" id="IPR013819">
    <property type="entry name" value="LipOase_C"/>
</dbReference>
<dbReference type="GO" id="GO:0034440">
    <property type="term" value="P:lipid oxidation"/>
    <property type="evidence" value="ECO:0007669"/>
    <property type="project" value="InterPro"/>
</dbReference>
<dbReference type="GO" id="GO:0016702">
    <property type="term" value="F:oxidoreductase activity, acting on single donors with incorporation of molecular oxygen, incorporation of two atoms of oxygen"/>
    <property type="evidence" value="ECO:0007669"/>
    <property type="project" value="InterPro"/>
</dbReference>
<dbReference type="InterPro" id="IPR036226">
    <property type="entry name" value="LipOase_C_sf"/>
</dbReference>
<dbReference type="EMBL" id="DAKRPA010000046">
    <property type="protein sequence ID" value="DBA01533.1"/>
    <property type="molecule type" value="Genomic_DNA"/>
</dbReference>
<evidence type="ECO:0000313" key="6">
    <source>
        <dbReference type="Proteomes" id="UP001146120"/>
    </source>
</evidence>
<keyword evidence="3" id="KW-0560">Oxidoreductase</keyword>
<protein>
    <recommendedName>
        <fullName evidence="4">Lipoxygenase domain-containing protein</fullName>
    </recommendedName>
</protein>
<evidence type="ECO:0000256" key="1">
    <source>
        <dbReference type="ARBA" id="ARBA00022723"/>
    </source>
</evidence>
<dbReference type="Pfam" id="PF00305">
    <property type="entry name" value="Lipoxygenase"/>
    <property type="match status" value="2"/>
</dbReference>
<reference evidence="5" key="1">
    <citation type="submission" date="2022-11" db="EMBL/GenBank/DDBJ databases">
        <authorList>
            <person name="Morgan W.R."/>
            <person name="Tartar A."/>
        </authorList>
    </citation>
    <scope>NUCLEOTIDE SEQUENCE</scope>
    <source>
        <strain evidence="5">ARSEF 373</strain>
    </source>
</reference>
<comment type="caution">
    <text evidence="5">The sequence shown here is derived from an EMBL/GenBank/DDBJ whole genome shotgun (WGS) entry which is preliminary data.</text>
</comment>
<dbReference type="Proteomes" id="UP001146120">
    <property type="component" value="Unassembled WGS sequence"/>
</dbReference>
<evidence type="ECO:0000256" key="3">
    <source>
        <dbReference type="ARBA" id="ARBA00023002"/>
    </source>
</evidence>
<dbReference type="InterPro" id="IPR000907">
    <property type="entry name" value="LipOase"/>
</dbReference>
<dbReference type="AlphaFoldDB" id="A0AAV2Z8B9"/>
<organism evidence="5 6">
    <name type="scientific">Lagenidium giganteum</name>
    <dbReference type="NCBI Taxonomy" id="4803"/>
    <lineage>
        <taxon>Eukaryota</taxon>
        <taxon>Sar</taxon>
        <taxon>Stramenopiles</taxon>
        <taxon>Oomycota</taxon>
        <taxon>Peronosporomycetes</taxon>
        <taxon>Pythiales</taxon>
        <taxon>Pythiaceae</taxon>
    </lineage>
</organism>
<dbReference type="Gene3D" id="3.10.450.60">
    <property type="match status" value="2"/>
</dbReference>
<name>A0AAV2Z8B9_9STRA</name>
<accession>A0AAV2Z8B9</accession>
<keyword evidence="6" id="KW-1185">Reference proteome</keyword>
<dbReference type="SUPFAM" id="SSF48484">
    <property type="entry name" value="Lipoxigenase"/>
    <property type="match status" value="2"/>
</dbReference>
<dbReference type="PROSITE" id="PS51393">
    <property type="entry name" value="LIPOXYGENASE_3"/>
    <property type="match status" value="2"/>
</dbReference>
<gene>
    <name evidence="5" type="ORF">N0F65_004883</name>
</gene>
<keyword evidence="2" id="KW-0223">Dioxygenase</keyword>
<reference evidence="5" key="2">
    <citation type="journal article" date="2023" name="Microbiol Resour">
        <title>Decontamination and Annotation of the Draft Genome Sequence of the Oomycete Lagenidium giganteum ARSEF 373.</title>
        <authorList>
            <person name="Morgan W.R."/>
            <person name="Tartar A."/>
        </authorList>
    </citation>
    <scope>NUCLEOTIDE SEQUENCE</scope>
    <source>
        <strain evidence="5">ARSEF 373</strain>
    </source>
</reference>
<feature type="domain" description="Lipoxygenase" evidence="4">
    <location>
        <begin position="259"/>
        <end position="632"/>
    </location>
</feature>
<keyword evidence="1" id="KW-0479">Metal-binding</keyword>
<dbReference type="GO" id="GO:0046872">
    <property type="term" value="F:metal ion binding"/>
    <property type="evidence" value="ECO:0007669"/>
    <property type="project" value="UniProtKB-KW"/>
</dbReference>
<evidence type="ECO:0000259" key="4">
    <source>
        <dbReference type="PROSITE" id="PS51393"/>
    </source>
</evidence>